<gene>
    <name evidence="1" type="ORF">IQ247_26815</name>
</gene>
<accession>A0A8J7F8K2</accession>
<evidence type="ECO:0000313" key="1">
    <source>
        <dbReference type="EMBL" id="MBE9216230.1"/>
    </source>
</evidence>
<dbReference type="InterPro" id="IPR009959">
    <property type="entry name" value="Cyclase_SnoaL-like"/>
</dbReference>
<protein>
    <submittedName>
        <fullName evidence="1">Ester cyclase</fullName>
    </submittedName>
</protein>
<dbReference type="Pfam" id="PF07366">
    <property type="entry name" value="SnoaL"/>
    <property type="match status" value="1"/>
</dbReference>
<dbReference type="RefSeq" id="WP_193924686.1">
    <property type="nucleotide sequence ID" value="NZ_JADEWL010000148.1"/>
</dbReference>
<dbReference type="InterPro" id="IPR032710">
    <property type="entry name" value="NTF2-like_dom_sf"/>
</dbReference>
<dbReference type="GO" id="GO:0030638">
    <property type="term" value="P:polyketide metabolic process"/>
    <property type="evidence" value="ECO:0007669"/>
    <property type="project" value="InterPro"/>
</dbReference>
<comment type="caution">
    <text evidence="1">The sequence shown here is derived from an EMBL/GenBank/DDBJ whole genome shotgun (WGS) entry which is preliminary data.</text>
</comment>
<reference evidence="1" key="1">
    <citation type="submission" date="2020-10" db="EMBL/GenBank/DDBJ databases">
        <authorList>
            <person name="Castelo-Branco R."/>
            <person name="Eusebio N."/>
            <person name="Adriana R."/>
            <person name="Vieira A."/>
            <person name="Brugerolle De Fraissinette N."/>
            <person name="Rezende De Castro R."/>
            <person name="Schneider M.P."/>
            <person name="Vasconcelos V."/>
            <person name="Leao P.N."/>
        </authorList>
    </citation>
    <scope>NUCLEOTIDE SEQUENCE</scope>
    <source>
        <strain evidence="1">LEGE 06105</strain>
    </source>
</reference>
<keyword evidence="2" id="KW-1185">Reference proteome</keyword>
<evidence type="ECO:0000313" key="2">
    <source>
        <dbReference type="Proteomes" id="UP000620559"/>
    </source>
</evidence>
<dbReference type="EMBL" id="JADEWL010000148">
    <property type="protein sequence ID" value="MBE9216230.1"/>
    <property type="molecule type" value="Genomic_DNA"/>
</dbReference>
<dbReference type="PANTHER" id="PTHR38436">
    <property type="entry name" value="POLYKETIDE CYCLASE SNOAL-LIKE DOMAIN"/>
    <property type="match status" value="1"/>
</dbReference>
<dbReference type="SUPFAM" id="SSF54427">
    <property type="entry name" value="NTF2-like"/>
    <property type="match status" value="1"/>
</dbReference>
<dbReference type="Gene3D" id="3.10.450.50">
    <property type="match status" value="1"/>
</dbReference>
<proteinExistence type="predicted"/>
<dbReference type="AlphaFoldDB" id="A0A8J7F8K2"/>
<name>A0A8J7F8K2_9CYAN</name>
<sequence length="140" mass="15795">MSLEQNKAIVLKMYEAFDKQDIEQGRKFISVDIVGHGMDTTSRKGIDEFIQYAMSSFIIFPDGYHVFEEIIAEGNKVVTRGTFSGTHQGKLMGIPPTGKQVKFSFVHIDTLLDGKVTEHWGQADVFGMMQQLDFATVDRK</sequence>
<dbReference type="Proteomes" id="UP000620559">
    <property type="component" value="Unassembled WGS sequence"/>
</dbReference>
<organism evidence="1 2">
    <name type="scientific">Plectonema cf. radiosum LEGE 06105</name>
    <dbReference type="NCBI Taxonomy" id="945769"/>
    <lineage>
        <taxon>Bacteria</taxon>
        <taxon>Bacillati</taxon>
        <taxon>Cyanobacteriota</taxon>
        <taxon>Cyanophyceae</taxon>
        <taxon>Oscillatoriophycideae</taxon>
        <taxon>Oscillatoriales</taxon>
        <taxon>Microcoleaceae</taxon>
        <taxon>Plectonema</taxon>
    </lineage>
</organism>
<dbReference type="PANTHER" id="PTHR38436:SF1">
    <property type="entry name" value="ESTER CYCLASE"/>
    <property type="match status" value="1"/>
</dbReference>